<dbReference type="Gene3D" id="3.40.1350.10">
    <property type="match status" value="1"/>
</dbReference>
<dbReference type="GO" id="GO:0003676">
    <property type="term" value="F:nucleic acid binding"/>
    <property type="evidence" value="ECO:0007669"/>
    <property type="project" value="InterPro"/>
</dbReference>
<dbReference type="Proteomes" id="UP000249739">
    <property type="component" value="Unassembled WGS sequence"/>
</dbReference>
<dbReference type="EMBL" id="QFOT01000074">
    <property type="protein sequence ID" value="PZP55346.1"/>
    <property type="molecule type" value="Genomic_DNA"/>
</dbReference>
<evidence type="ECO:0000313" key="4">
    <source>
        <dbReference type="Proteomes" id="UP000249739"/>
    </source>
</evidence>
<dbReference type="PANTHER" id="PTHR34039:SF1">
    <property type="entry name" value="UPF0102 PROTEIN YRAN"/>
    <property type="match status" value="1"/>
</dbReference>
<reference evidence="3 4" key="1">
    <citation type="submission" date="2017-08" db="EMBL/GenBank/DDBJ databases">
        <title>Infants hospitalized years apart are colonized by the same room-sourced microbial strains.</title>
        <authorList>
            <person name="Brooks B."/>
            <person name="Olm M.R."/>
            <person name="Firek B.A."/>
            <person name="Baker R."/>
            <person name="Thomas B.C."/>
            <person name="Morowitz M.J."/>
            <person name="Banfield J.F."/>
        </authorList>
    </citation>
    <scope>NUCLEOTIDE SEQUENCE [LARGE SCALE GENOMIC DNA]</scope>
    <source>
        <strain evidence="3">S2_006_000_R2_64</strain>
    </source>
</reference>
<dbReference type="SUPFAM" id="SSF52980">
    <property type="entry name" value="Restriction endonuclease-like"/>
    <property type="match status" value="1"/>
</dbReference>
<comment type="caution">
    <text evidence="3">The sequence shown here is derived from an EMBL/GenBank/DDBJ whole genome shotgun (WGS) entry which is preliminary data.</text>
</comment>
<dbReference type="AlphaFoldDB" id="A0A2W5HB80"/>
<evidence type="ECO:0000256" key="2">
    <source>
        <dbReference type="HAMAP-Rule" id="MF_00048"/>
    </source>
</evidence>
<dbReference type="InterPro" id="IPR003509">
    <property type="entry name" value="UPF0102_YraN-like"/>
</dbReference>
<accession>A0A2W5HB80</accession>
<evidence type="ECO:0000313" key="3">
    <source>
        <dbReference type="EMBL" id="PZP55346.1"/>
    </source>
</evidence>
<dbReference type="PANTHER" id="PTHR34039">
    <property type="entry name" value="UPF0102 PROTEIN YRAN"/>
    <property type="match status" value="1"/>
</dbReference>
<dbReference type="InterPro" id="IPR011856">
    <property type="entry name" value="tRNA_endonuc-like_dom_sf"/>
</dbReference>
<dbReference type="Pfam" id="PF02021">
    <property type="entry name" value="UPF0102"/>
    <property type="match status" value="1"/>
</dbReference>
<comment type="similarity">
    <text evidence="1 2">Belongs to the UPF0102 family.</text>
</comment>
<gene>
    <name evidence="3" type="ORF">DI586_07180</name>
</gene>
<dbReference type="HAMAP" id="MF_00048">
    <property type="entry name" value="UPF0102"/>
    <property type="match status" value="1"/>
</dbReference>
<sequence>MTSHAQGLQAEILAIVYLFFKGYRILKWRFKTPMGEIDILAEKRGQLVCVEVKQRADINGALEAVTPMMRGRIARCARMFVAKNPGYLKNSIRFDLIAISGLHIRHLDNAWFEPT</sequence>
<protein>
    <recommendedName>
        <fullName evidence="2">UPF0102 protein DI586_07180</fullName>
    </recommendedName>
</protein>
<dbReference type="InterPro" id="IPR011335">
    <property type="entry name" value="Restrct_endonuc-II-like"/>
</dbReference>
<evidence type="ECO:0000256" key="1">
    <source>
        <dbReference type="ARBA" id="ARBA00006738"/>
    </source>
</evidence>
<proteinExistence type="inferred from homology"/>
<name>A0A2W5HB80_9BACT</name>
<organism evidence="3 4">
    <name type="scientific">Micavibrio aeruginosavorus</name>
    <dbReference type="NCBI Taxonomy" id="349221"/>
    <lineage>
        <taxon>Bacteria</taxon>
        <taxon>Pseudomonadati</taxon>
        <taxon>Bdellovibrionota</taxon>
        <taxon>Bdellovibrionia</taxon>
        <taxon>Bdellovibrionales</taxon>
        <taxon>Pseudobdellovibrionaceae</taxon>
        <taxon>Micavibrio</taxon>
    </lineage>
</organism>